<reference evidence="1 2" key="1">
    <citation type="journal article" date="2009" name="Nature">
        <title>The Sorghum bicolor genome and the diversification of grasses.</title>
        <authorList>
            <person name="Paterson A.H."/>
            <person name="Bowers J.E."/>
            <person name="Bruggmann R."/>
            <person name="Dubchak I."/>
            <person name="Grimwood J."/>
            <person name="Gundlach H."/>
            <person name="Haberer G."/>
            <person name="Hellsten U."/>
            <person name="Mitros T."/>
            <person name="Poliakov A."/>
            <person name="Schmutz J."/>
            <person name="Spannagl M."/>
            <person name="Tang H."/>
            <person name="Wang X."/>
            <person name="Wicker T."/>
            <person name="Bharti A.K."/>
            <person name="Chapman J."/>
            <person name="Feltus F.A."/>
            <person name="Gowik U."/>
            <person name="Grigoriev I.V."/>
            <person name="Lyons E."/>
            <person name="Maher C.A."/>
            <person name="Martis M."/>
            <person name="Narechania A."/>
            <person name="Otillar R.P."/>
            <person name="Penning B.W."/>
            <person name="Salamov A.A."/>
            <person name="Wang Y."/>
            <person name="Zhang L."/>
            <person name="Carpita N.C."/>
            <person name="Freeling M."/>
            <person name="Gingle A.R."/>
            <person name="Hash C.T."/>
            <person name="Keller B."/>
            <person name="Klein P."/>
            <person name="Kresovich S."/>
            <person name="McCann M.C."/>
            <person name="Ming R."/>
            <person name="Peterson D.G."/>
            <person name="Mehboob-ur-Rahman"/>
            <person name="Ware D."/>
            <person name="Westhoff P."/>
            <person name="Mayer K.F."/>
            <person name="Messing J."/>
            <person name="Rokhsar D.S."/>
        </authorList>
    </citation>
    <scope>NUCLEOTIDE SEQUENCE [LARGE SCALE GENOMIC DNA]</scope>
    <source>
        <strain evidence="2">cv. BTx623</strain>
    </source>
</reference>
<evidence type="ECO:0000313" key="1">
    <source>
        <dbReference type="EMBL" id="OQU79820.1"/>
    </source>
</evidence>
<dbReference type="InParanoid" id="A0A1Z5R7W4"/>
<evidence type="ECO:0000313" key="2">
    <source>
        <dbReference type="Proteomes" id="UP000000768"/>
    </source>
</evidence>
<sequence>MNAVARFAWKSAVGRPLNLTNHDDGADVLGRGAGGRRSWALGRAVRDDGSRQPAAAWWSVLPVGGGHIRRECVEHSIFHSPWGS</sequence>
<accession>A0A1Z5R7W4</accession>
<protein>
    <submittedName>
        <fullName evidence="1">Uncharacterized protein</fullName>
    </submittedName>
</protein>
<organism evidence="1 2">
    <name type="scientific">Sorghum bicolor</name>
    <name type="common">Sorghum</name>
    <name type="synonym">Sorghum vulgare</name>
    <dbReference type="NCBI Taxonomy" id="4558"/>
    <lineage>
        <taxon>Eukaryota</taxon>
        <taxon>Viridiplantae</taxon>
        <taxon>Streptophyta</taxon>
        <taxon>Embryophyta</taxon>
        <taxon>Tracheophyta</taxon>
        <taxon>Spermatophyta</taxon>
        <taxon>Magnoliopsida</taxon>
        <taxon>Liliopsida</taxon>
        <taxon>Poales</taxon>
        <taxon>Poaceae</taxon>
        <taxon>PACMAD clade</taxon>
        <taxon>Panicoideae</taxon>
        <taxon>Andropogonodae</taxon>
        <taxon>Andropogoneae</taxon>
        <taxon>Sorghinae</taxon>
        <taxon>Sorghum</taxon>
    </lineage>
</organism>
<gene>
    <name evidence="1" type="ORF">SORBI_3007G025350</name>
</gene>
<name>A0A1Z5R7W4_SORBI</name>
<dbReference type="Gramene" id="OQU79820">
    <property type="protein sequence ID" value="OQU79820"/>
    <property type="gene ID" value="SORBI_3007G025350"/>
</dbReference>
<proteinExistence type="predicted"/>
<keyword evidence="2" id="KW-1185">Reference proteome</keyword>
<dbReference type="AlphaFoldDB" id="A0A1Z5R7W4"/>
<dbReference type="EMBL" id="CM000766">
    <property type="protein sequence ID" value="OQU79820.1"/>
    <property type="molecule type" value="Genomic_DNA"/>
</dbReference>
<dbReference type="Proteomes" id="UP000000768">
    <property type="component" value="Chromosome 7"/>
</dbReference>
<reference evidence="2" key="2">
    <citation type="journal article" date="2018" name="Plant J.">
        <title>The Sorghum bicolor reference genome: improved assembly, gene annotations, a transcriptome atlas, and signatures of genome organization.</title>
        <authorList>
            <person name="McCormick R.F."/>
            <person name="Truong S.K."/>
            <person name="Sreedasyam A."/>
            <person name="Jenkins J."/>
            <person name="Shu S."/>
            <person name="Sims D."/>
            <person name="Kennedy M."/>
            <person name="Amirebrahimi M."/>
            <person name="Weers B.D."/>
            <person name="McKinley B."/>
            <person name="Mattison A."/>
            <person name="Morishige D.T."/>
            <person name="Grimwood J."/>
            <person name="Schmutz J."/>
            <person name="Mullet J.E."/>
        </authorList>
    </citation>
    <scope>NUCLEOTIDE SEQUENCE [LARGE SCALE GENOMIC DNA]</scope>
    <source>
        <strain evidence="2">cv. BTx623</strain>
    </source>
</reference>